<keyword evidence="1" id="KW-1133">Transmembrane helix</keyword>
<proteinExistence type="predicted"/>
<keyword evidence="3" id="KW-1185">Reference proteome</keyword>
<keyword evidence="1" id="KW-0472">Membrane</keyword>
<dbReference type="Proteomes" id="UP000024842">
    <property type="component" value="Unassembled WGS sequence"/>
</dbReference>
<evidence type="ECO:0000313" key="3">
    <source>
        <dbReference type="Proteomes" id="UP000024842"/>
    </source>
</evidence>
<comment type="caution">
    <text evidence="2">The sequence shown here is derived from an EMBL/GenBank/DDBJ whole genome shotgun (WGS) entry which is preliminary data.</text>
</comment>
<name>A0A023DZN7_9PROT</name>
<dbReference type="AlphaFoldDB" id="A0A023DZN7"/>
<organism evidence="2 3">
    <name type="scientific">Holospora elegans E1</name>
    <dbReference type="NCBI Taxonomy" id="1427503"/>
    <lineage>
        <taxon>Bacteria</taxon>
        <taxon>Pseudomonadati</taxon>
        <taxon>Pseudomonadota</taxon>
        <taxon>Alphaproteobacteria</taxon>
        <taxon>Holosporales</taxon>
        <taxon>Holosporaceae</taxon>
        <taxon>Holospora</taxon>
    </lineage>
</organism>
<keyword evidence="1" id="KW-0812">Transmembrane</keyword>
<evidence type="ECO:0000256" key="1">
    <source>
        <dbReference type="SAM" id="Phobius"/>
    </source>
</evidence>
<feature type="transmembrane region" description="Helical" evidence="1">
    <location>
        <begin position="12"/>
        <end position="31"/>
    </location>
</feature>
<evidence type="ECO:0000313" key="2">
    <source>
        <dbReference type="EMBL" id="GAJ46568.1"/>
    </source>
</evidence>
<dbReference type="EMBL" id="BAUP01000113">
    <property type="protein sequence ID" value="GAJ46568.1"/>
    <property type="molecule type" value="Genomic_DNA"/>
</dbReference>
<protein>
    <submittedName>
        <fullName evidence="2">Uncharacterized protein</fullName>
    </submittedName>
</protein>
<sequence length="64" mass="7190">MITAPFFKRQSLYSYLAMGIAITSLLIPRSWDAKPDLSVKAMVPLSCIDQEDLGKMQSVFLDHT</sequence>
<gene>
    <name evidence="2" type="ORF">HE1_00903</name>
</gene>
<reference evidence="2 3" key="1">
    <citation type="journal article" date="2014" name="FEMS Microbiol. Lett.">
        <title>Draft genome sequences of three Holospora species (Holospora obtusa, Holospora undulata, and Holospora elegans), endonuclear symbiotic bacteria of the ciliate Paramecium caudatum.</title>
        <authorList>
            <person name="Dohra H."/>
            <person name="Tanaka K."/>
            <person name="Suzuki T."/>
            <person name="Fujishima M."/>
            <person name="Suzuki H."/>
        </authorList>
    </citation>
    <scope>NUCLEOTIDE SEQUENCE [LARGE SCALE GENOMIC DNA]</scope>
    <source>
        <strain evidence="2 3">E1</strain>
    </source>
</reference>
<accession>A0A023DZN7</accession>